<dbReference type="AlphaFoldDB" id="A0ABD2XHE0"/>
<dbReference type="EMBL" id="JBJJXI010000023">
    <property type="protein sequence ID" value="KAL3404715.1"/>
    <property type="molecule type" value="Genomic_DNA"/>
</dbReference>
<feature type="region of interest" description="Disordered" evidence="1">
    <location>
        <begin position="1"/>
        <end position="21"/>
    </location>
</feature>
<comment type="caution">
    <text evidence="2">The sequence shown here is derived from an EMBL/GenBank/DDBJ whole genome shotgun (WGS) entry which is preliminary data.</text>
</comment>
<reference evidence="2 3" key="1">
    <citation type="journal article" date="2024" name="bioRxiv">
        <title>A reference genome for Trichogramma kaykai: A tiny desert-dwelling parasitoid wasp with competing sex-ratio distorters.</title>
        <authorList>
            <person name="Culotta J."/>
            <person name="Lindsey A.R."/>
        </authorList>
    </citation>
    <scope>NUCLEOTIDE SEQUENCE [LARGE SCALE GENOMIC DNA]</scope>
    <source>
        <strain evidence="2 3">KSX58</strain>
    </source>
</reference>
<protein>
    <submittedName>
        <fullName evidence="2">Uncharacterized protein</fullName>
    </submittedName>
</protein>
<organism evidence="2 3">
    <name type="scientific">Trichogramma kaykai</name>
    <dbReference type="NCBI Taxonomy" id="54128"/>
    <lineage>
        <taxon>Eukaryota</taxon>
        <taxon>Metazoa</taxon>
        <taxon>Ecdysozoa</taxon>
        <taxon>Arthropoda</taxon>
        <taxon>Hexapoda</taxon>
        <taxon>Insecta</taxon>
        <taxon>Pterygota</taxon>
        <taxon>Neoptera</taxon>
        <taxon>Endopterygota</taxon>
        <taxon>Hymenoptera</taxon>
        <taxon>Apocrita</taxon>
        <taxon>Proctotrupomorpha</taxon>
        <taxon>Chalcidoidea</taxon>
        <taxon>Trichogrammatidae</taxon>
        <taxon>Trichogramma</taxon>
    </lineage>
</organism>
<accession>A0ABD2XHE0</accession>
<evidence type="ECO:0000313" key="2">
    <source>
        <dbReference type="EMBL" id="KAL3404715.1"/>
    </source>
</evidence>
<sequence length="128" mass="15309">MARPRPGSARRRRRRPKNESCSRCSEKTLSRCWLVGVRIYISARVHGSTARTRCVARVQRDPTTILPSLRQPRRRKRASSSKRRRRRGGGRTRTSPRTRTWTRVREIIREKKMYRHGSNVRKFHKNQF</sequence>
<proteinExistence type="predicted"/>
<gene>
    <name evidence="2" type="ORF">TKK_002758</name>
</gene>
<dbReference type="Proteomes" id="UP001627154">
    <property type="component" value="Unassembled WGS sequence"/>
</dbReference>
<feature type="region of interest" description="Disordered" evidence="1">
    <location>
        <begin position="59"/>
        <end position="101"/>
    </location>
</feature>
<evidence type="ECO:0000256" key="1">
    <source>
        <dbReference type="SAM" id="MobiDB-lite"/>
    </source>
</evidence>
<feature type="compositionally biased region" description="Basic residues" evidence="1">
    <location>
        <begin position="71"/>
        <end position="101"/>
    </location>
</feature>
<name>A0ABD2XHE0_9HYME</name>
<keyword evidence="3" id="KW-1185">Reference proteome</keyword>
<evidence type="ECO:0000313" key="3">
    <source>
        <dbReference type="Proteomes" id="UP001627154"/>
    </source>
</evidence>